<name>A0A7E5A1Q4_PANRE</name>
<proteinExistence type="predicted"/>
<dbReference type="PANTHER" id="PTHR45908:SF8">
    <property type="entry name" value="FUNGAL LIPASE-LIKE DOMAIN-CONTAINING PROTEIN"/>
    <property type="match status" value="1"/>
</dbReference>
<evidence type="ECO:0000256" key="1">
    <source>
        <dbReference type="SAM" id="SignalP"/>
    </source>
</evidence>
<keyword evidence="2" id="KW-1185">Reference proteome</keyword>
<reference evidence="2" key="1">
    <citation type="journal article" date="2013" name="Genetics">
        <title>The draft genome and transcriptome of Panagrellus redivivus are shaped by the harsh demands of a free-living lifestyle.</title>
        <authorList>
            <person name="Srinivasan J."/>
            <person name="Dillman A.R."/>
            <person name="Macchietto M.G."/>
            <person name="Heikkinen L."/>
            <person name="Lakso M."/>
            <person name="Fracchia K.M."/>
            <person name="Antoshechkin I."/>
            <person name="Mortazavi A."/>
            <person name="Wong G."/>
            <person name="Sternberg P.W."/>
        </authorList>
    </citation>
    <scope>NUCLEOTIDE SEQUENCE [LARGE SCALE GENOMIC DNA]</scope>
    <source>
        <strain evidence="2">MT8872</strain>
    </source>
</reference>
<sequence>MLRSTVFLAFVAIAAGSYSDSLARNKFAALAGAAYSGAPQHCLKNAFTNAELIQQVSLACDFFQGDTCSGFVAVSHGDKAIIVSFRGTTGFTQLVSEGGMTAFTKKIAFAAGGQVAEYFYNGYDIL</sequence>
<dbReference type="PANTHER" id="PTHR45908">
    <property type="entry name" value="PROTEIN CBG11750-RELATED"/>
    <property type="match status" value="1"/>
</dbReference>
<accession>A0A7E5A1Q4</accession>
<keyword evidence="1" id="KW-0732">Signal</keyword>
<dbReference type="InterPro" id="IPR029058">
    <property type="entry name" value="AB_hydrolase_fold"/>
</dbReference>
<dbReference type="Proteomes" id="UP000492821">
    <property type="component" value="Unassembled WGS sequence"/>
</dbReference>
<dbReference type="Gene3D" id="3.40.50.1820">
    <property type="entry name" value="alpha/beta hydrolase"/>
    <property type="match status" value="1"/>
</dbReference>
<evidence type="ECO:0000313" key="3">
    <source>
        <dbReference type="WBParaSite" id="Pan_g8437.t1"/>
    </source>
</evidence>
<organism evidence="2 3">
    <name type="scientific">Panagrellus redivivus</name>
    <name type="common">Microworm</name>
    <dbReference type="NCBI Taxonomy" id="6233"/>
    <lineage>
        <taxon>Eukaryota</taxon>
        <taxon>Metazoa</taxon>
        <taxon>Ecdysozoa</taxon>
        <taxon>Nematoda</taxon>
        <taxon>Chromadorea</taxon>
        <taxon>Rhabditida</taxon>
        <taxon>Tylenchina</taxon>
        <taxon>Panagrolaimomorpha</taxon>
        <taxon>Panagrolaimoidea</taxon>
        <taxon>Panagrolaimidae</taxon>
        <taxon>Panagrellus</taxon>
    </lineage>
</organism>
<dbReference type="AlphaFoldDB" id="A0A7E5A1Q4"/>
<dbReference type="WBParaSite" id="Pan_g8437.t1">
    <property type="protein sequence ID" value="Pan_g8437.t1"/>
    <property type="gene ID" value="Pan_g8437"/>
</dbReference>
<evidence type="ECO:0000313" key="2">
    <source>
        <dbReference type="Proteomes" id="UP000492821"/>
    </source>
</evidence>
<protein>
    <submittedName>
        <fullName evidence="3">Lipase_3 domain-containing protein</fullName>
    </submittedName>
</protein>
<reference evidence="3" key="2">
    <citation type="submission" date="2020-10" db="UniProtKB">
        <authorList>
            <consortium name="WormBaseParasite"/>
        </authorList>
    </citation>
    <scope>IDENTIFICATION</scope>
</reference>
<feature type="chain" id="PRO_5028955523" evidence="1">
    <location>
        <begin position="17"/>
        <end position="126"/>
    </location>
</feature>
<feature type="signal peptide" evidence="1">
    <location>
        <begin position="1"/>
        <end position="16"/>
    </location>
</feature>
<dbReference type="SUPFAM" id="SSF53474">
    <property type="entry name" value="alpha/beta-Hydrolases"/>
    <property type="match status" value="1"/>
</dbReference>